<organism evidence="2 3">
    <name type="scientific">Methanococcus maripaludis</name>
    <name type="common">Methanococcus deltae</name>
    <dbReference type="NCBI Taxonomy" id="39152"/>
    <lineage>
        <taxon>Archaea</taxon>
        <taxon>Methanobacteriati</taxon>
        <taxon>Methanobacteriota</taxon>
        <taxon>Methanomada group</taxon>
        <taxon>Methanococci</taxon>
        <taxon>Methanococcales</taxon>
        <taxon>Methanococcaceae</taxon>
        <taxon>Methanococcus</taxon>
    </lineage>
</organism>
<dbReference type="InterPro" id="IPR007712">
    <property type="entry name" value="RelE/ParE_toxin"/>
</dbReference>
<dbReference type="Gene3D" id="3.30.2310.20">
    <property type="entry name" value="RelE-like"/>
    <property type="match status" value="1"/>
</dbReference>
<protein>
    <submittedName>
        <fullName evidence="2">Type II toxin-antitoxin system mRNA interferase toxin, RelE/StbE family</fullName>
    </submittedName>
</protein>
<evidence type="ECO:0000313" key="2">
    <source>
        <dbReference type="EMBL" id="MBG0769683.1"/>
    </source>
</evidence>
<dbReference type="NCBIfam" id="TIGR02385">
    <property type="entry name" value="RelE_StbE"/>
    <property type="match status" value="1"/>
</dbReference>
<dbReference type="InterPro" id="IPR035093">
    <property type="entry name" value="RelE/ParE_toxin_dom_sf"/>
</dbReference>
<name>A0A8T3W925_METMI</name>
<dbReference type="EMBL" id="JACCQJ010000002">
    <property type="protein sequence ID" value="MBG0769683.1"/>
    <property type="molecule type" value="Genomic_DNA"/>
</dbReference>
<dbReference type="Pfam" id="PF05016">
    <property type="entry name" value="ParE_toxin"/>
    <property type="match status" value="1"/>
</dbReference>
<gene>
    <name evidence="2" type="ORF">H0S71_07295</name>
</gene>
<proteinExistence type="predicted"/>
<dbReference type="AlphaFoldDB" id="A0A8T3W925"/>
<evidence type="ECO:0000313" key="3">
    <source>
        <dbReference type="Proteomes" id="UP000714405"/>
    </source>
</evidence>
<dbReference type="SUPFAM" id="SSF143011">
    <property type="entry name" value="RelE-like"/>
    <property type="match status" value="1"/>
</dbReference>
<evidence type="ECO:0000256" key="1">
    <source>
        <dbReference type="ARBA" id="ARBA00022649"/>
    </source>
</evidence>
<accession>A0A8T3W925</accession>
<keyword evidence="1" id="KW-1277">Toxin-antitoxin system</keyword>
<sequence length="87" mass="10407">MVKIRYAEKTCKMILKIKKKDKNHYEMIKKQLAKIKANPEAFKPLKNVLKGVRRVHVNDSFVIEYEYDKNDDIVSILRYGHHDKAYK</sequence>
<reference evidence="2" key="1">
    <citation type="submission" date="2020-07" db="EMBL/GenBank/DDBJ databases">
        <title>Severe corrosion of carbon steel in oil field produced water can be linked to methanogenic archaea containing a special type of NiFe hydrogenase.</title>
        <authorList>
            <person name="Lahme S."/>
            <person name="Mand J."/>
            <person name="Longwell J."/>
            <person name="Smith R."/>
            <person name="Enning D."/>
        </authorList>
    </citation>
    <scope>NUCLEOTIDE SEQUENCE</scope>
    <source>
        <strain evidence="2">MIC098Bin5</strain>
    </source>
</reference>
<comment type="caution">
    <text evidence="2">The sequence shown here is derived from an EMBL/GenBank/DDBJ whole genome shotgun (WGS) entry which is preliminary data.</text>
</comment>
<dbReference type="Proteomes" id="UP000714405">
    <property type="component" value="Unassembled WGS sequence"/>
</dbReference>
<dbReference type="RefSeq" id="WP_278492324.1">
    <property type="nucleotide sequence ID" value="NZ_JACCQJ010000002.1"/>
</dbReference>